<evidence type="ECO:0000256" key="1">
    <source>
        <dbReference type="SAM" id="Phobius"/>
    </source>
</evidence>
<keyword evidence="3" id="KW-1185">Reference proteome</keyword>
<dbReference type="Proteomes" id="UP001292094">
    <property type="component" value="Unassembled WGS sequence"/>
</dbReference>
<proteinExistence type="predicted"/>
<keyword evidence="1" id="KW-0472">Membrane</keyword>
<dbReference type="AlphaFoldDB" id="A0AAE1NPR9"/>
<gene>
    <name evidence="2" type="ORF">Pmani_033412</name>
</gene>
<evidence type="ECO:0000313" key="3">
    <source>
        <dbReference type="Proteomes" id="UP001292094"/>
    </source>
</evidence>
<keyword evidence="1" id="KW-1133">Transmembrane helix</keyword>
<keyword evidence="1" id="KW-0812">Transmembrane</keyword>
<sequence length="90" mass="10813">MHCHLFLFSNFSIFHFLFPPPPSILFLLITLSPPSPSKIFFPFPLDPYQNWALSQTIRKEHNSLRISTEGYNRVTHHHHYHRQRQHHQEA</sequence>
<feature type="transmembrane region" description="Helical" evidence="1">
    <location>
        <begin position="12"/>
        <end position="31"/>
    </location>
</feature>
<evidence type="ECO:0000313" key="2">
    <source>
        <dbReference type="EMBL" id="KAK4293923.1"/>
    </source>
</evidence>
<reference evidence="2" key="1">
    <citation type="submission" date="2023-11" db="EMBL/GenBank/DDBJ databases">
        <title>Genome assemblies of two species of porcelain crab, Petrolisthes cinctipes and Petrolisthes manimaculis (Anomura: Porcellanidae).</title>
        <authorList>
            <person name="Angst P."/>
        </authorList>
    </citation>
    <scope>NUCLEOTIDE SEQUENCE</scope>
    <source>
        <strain evidence="2">PB745_02</strain>
        <tissue evidence="2">Gill</tissue>
    </source>
</reference>
<comment type="caution">
    <text evidence="2">The sequence shown here is derived from an EMBL/GenBank/DDBJ whole genome shotgun (WGS) entry which is preliminary data.</text>
</comment>
<organism evidence="2 3">
    <name type="scientific">Petrolisthes manimaculis</name>
    <dbReference type="NCBI Taxonomy" id="1843537"/>
    <lineage>
        <taxon>Eukaryota</taxon>
        <taxon>Metazoa</taxon>
        <taxon>Ecdysozoa</taxon>
        <taxon>Arthropoda</taxon>
        <taxon>Crustacea</taxon>
        <taxon>Multicrustacea</taxon>
        <taxon>Malacostraca</taxon>
        <taxon>Eumalacostraca</taxon>
        <taxon>Eucarida</taxon>
        <taxon>Decapoda</taxon>
        <taxon>Pleocyemata</taxon>
        <taxon>Anomura</taxon>
        <taxon>Galatheoidea</taxon>
        <taxon>Porcellanidae</taxon>
        <taxon>Petrolisthes</taxon>
    </lineage>
</organism>
<protein>
    <submittedName>
        <fullName evidence="2">Uncharacterized protein</fullName>
    </submittedName>
</protein>
<name>A0AAE1NPR9_9EUCA</name>
<accession>A0AAE1NPR9</accession>
<dbReference type="EMBL" id="JAWZYT010004410">
    <property type="protein sequence ID" value="KAK4293923.1"/>
    <property type="molecule type" value="Genomic_DNA"/>
</dbReference>